<name>A0AAW3MTY2_9BURK</name>
<dbReference type="InterPro" id="IPR039420">
    <property type="entry name" value="WalR-like"/>
</dbReference>
<evidence type="ECO:0000256" key="3">
    <source>
        <dbReference type="PROSITE-ProRule" id="PRU00169"/>
    </source>
</evidence>
<dbReference type="PANTHER" id="PTHR43214">
    <property type="entry name" value="TWO-COMPONENT RESPONSE REGULATOR"/>
    <property type="match status" value="1"/>
</dbReference>
<dbReference type="InterPro" id="IPR058245">
    <property type="entry name" value="NreC/VraR/RcsB-like_REC"/>
</dbReference>
<keyword evidence="2" id="KW-0238">DNA-binding</keyword>
<evidence type="ECO:0000256" key="2">
    <source>
        <dbReference type="ARBA" id="ARBA00023125"/>
    </source>
</evidence>
<evidence type="ECO:0000313" key="7">
    <source>
        <dbReference type="Proteomes" id="UP000056453"/>
    </source>
</evidence>
<dbReference type="CDD" id="cd06170">
    <property type="entry name" value="LuxR_C_like"/>
    <property type="match status" value="1"/>
</dbReference>
<dbReference type="Gene3D" id="3.40.50.2300">
    <property type="match status" value="1"/>
</dbReference>
<dbReference type="EMBL" id="LPBJ01000095">
    <property type="protein sequence ID" value="KVP89380.1"/>
    <property type="molecule type" value="Genomic_DNA"/>
</dbReference>
<dbReference type="PROSITE" id="PS50110">
    <property type="entry name" value="RESPONSE_REGULATORY"/>
    <property type="match status" value="1"/>
</dbReference>
<keyword evidence="7" id="KW-1185">Reference proteome</keyword>
<dbReference type="SUPFAM" id="SSF52172">
    <property type="entry name" value="CheY-like"/>
    <property type="match status" value="1"/>
</dbReference>
<dbReference type="Pfam" id="PF00196">
    <property type="entry name" value="GerE"/>
    <property type="match status" value="1"/>
</dbReference>
<dbReference type="InterPro" id="IPR000792">
    <property type="entry name" value="Tscrpt_reg_LuxR_C"/>
</dbReference>
<organism evidence="6 7">
    <name type="scientific">Burkholderia ubonensis</name>
    <dbReference type="NCBI Taxonomy" id="101571"/>
    <lineage>
        <taxon>Bacteria</taxon>
        <taxon>Pseudomonadati</taxon>
        <taxon>Pseudomonadota</taxon>
        <taxon>Betaproteobacteria</taxon>
        <taxon>Burkholderiales</taxon>
        <taxon>Burkholderiaceae</taxon>
        <taxon>Burkholderia</taxon>
        <taxon>Burkholderia cepacia complex</taxon>
    </lineage>
</organism>
<gene>
    <name evidence="6" type="ORF">WJ96_20245</name>
</gene>
<evidence type="ECO:0000259" key="5">
    <source>
        <dbReference type="PROSITE" id="PS50110"/>
    </source>
</evidence>
<keyword evidence="1" id="KW-0597">Phosphoprotein</keyword>
<dbReference type="InterPro" id="IPR011006">
    <property type="entry name" value="CheY-like_superfamily"/>
</dbReference>
<protein>
    <submittedName>
        <fullName evidence="6">LuxR family transcriptional regulator</fullName>
    </submittedName>
</protein>
<dbReference type="RefSeq" id="WP_059807934.1">
    <property type="nucleotide sequence ID" value="NZ_LOYM01000124.1"/>
</dbReference>
<evidence type="ECO:0000259" key="4">
    <source>
        <dbReference type="PROSITE" id="PS50043"/>
    </source>
</evidence>
<dbReference type="Proteomes" id="UP000056453">
    <property type="component" value="Unassembled WGS sequence"/>
</dbReference>
<comment type="caution">
    <text evidence="6">The sequence shown here is derived from an EMBL/GenBank/DDBJ whole genome shotgun (WGS) entry which is preliminary data.</text>
</comment>
<dbReference type="InterPro" id="IPR001789">
    <property type="entry name" value="Sig_transdc_resp-reg_receiver"/>
</dbReference>
<reference evidence="6 7" key="1">
    <citation type="submission" date="2015-11" db="EMBL/GenBank/DDBJ databases">
        <title>Expanding the genomic diversity of Burkholderia species for the development of highly accurate diagnostics.</title>
        <authorList>
            <person name="Sahl J."/>
            <person name="Keim P."/>
            <person name="Wagner D."/>
        </authorList>
    </citation>
    <scope>NUCLEOTIDE SEQUENCE [LARGE SCALE GENOMIC DNA]</scope>
    <source>
        <strain evidence="6 7">MSMB1808WGS</strain>
    </source>
</reference>
<comment type="caution">
    <text evidence="3">Lacks conserved residue(s) required for the propagation of feature annotation.</text>
</comment>
<dbReference type="AlphaFoldDB" id="A0AAW3MTY2"/>
<dbReference type="SMART" id="SM00448">
    <property type="entry name" value="REC"/>
    <property type="match status" value="1"/>
</dbReference>
<accession>A0AAW3MTY2</accession>
<dbReference type="CDD" id="cd17535">
    <property type="entry name" value="REC_NarL-like"/>
    <property type="match status" value="1"/>
</dbReference>
<evidence type="ECO:0000256" key="1">
    <source>
        <dbReference type="ARBA" id="ARBA00022553"/>
    </source>
</evidence>
<evidence type="ECO:0000313" key="6">
    <source>
        <dbReference type="EMBL" id="KVP89380.1"/>
    </source>
</evidence>
<dbReference type="GO" id="GO:0003677">
    <property type="term" value="F:DNA binding"/>
    <property type="evidence" value="ECO:0007669"/>
    <property type="project" value="UniProtKB-KW"/>
</dbReference>
<dbReference type="GO" id="GO:0006355">
    <property type="term" value="P:regulation of DNA-templated transcription"/>
    <property type="evidence" value="ECO:0007669"/>
    <property type="project" value="InterPro"/>
</dbReference>
<dbReference type="PANTHER" id="PTHR43214:SF17">
    <property type="entry name" value="TRANSCRIPTIONAL REGULATORY PROTEIN RCSB"/>
    <property type="match status" value="1"/>
</dbReference>
<dbReference type="PRINTS" id="PR00038">
    <property type="entry name" value="HTHLUXR"/>
</dbReference>
<dbReference type="InterPro" id="IPR016032">
    <property type="entry name" value="Sig_transdc_resp-reg_C-effctor"/>
</dbReference>
<feature type="domain" description="Response regulatory" evidence="5">
    <location>
        <begin position="7"/>
        <end position="126"/>
    </location>
</feature>
<dbReference type="PROSITE" id="PS50043">
    <property type="entry name" value="HTH_LUXR_2"/>
    <property type="match status" value="1"/>
</dbReference>
<sequence length="220" mass="23835">MFSSKPRVIIADNHPVTLAGVSHILSDAKTVSVVGACRTSTELLAALGDRSCDIVISGYVMQGGRFGDGIALFSYIRRRYPHIRLVALTMVKNPLIIHKLVAQGISAIVSKSDGVSHIVDALHAGLRKGAYLSPTIEAIVRERREMRIDVDVALSTRETEVVRLFASGLSGNEIADRLKRSKQTISAQKASAMRKLGIGNDVDLFQYALRAKLVMDSPAP</sequence>
<proteinExistence type="predicted"/>
<dbReference type="Pfam" id="PF00072">
    <property type="entry name" value="Response_reg"/>
    <property type="match status" value="1"/>
</dbReference>
<feature type="domain" description="HTH luxR-type" evidence="4">
    <location>
        <begin position="147"/>
        <end position="212"/>
    </location>
</feature>
<dbReference type="SUPFAM" id="SSF46894">
    <property type="entry name" value="C-terminal effector domain of the bipartite response regulators"/>
    <property type="match status" value="1"/>
</dbReference>
<dbReference type="SMART" id="SM00421">
    <property type="entry name" value="HTH_LUXR"/>
    <property type="match status" value="1"/>
</dbReference>
<dbReference type="GO" id="GO:0000160">
    <property type="term" value="P:phosphorelay signal transduction system"/>
    <property type="evidence" value="ECO:0007669"/>
    <property type="project" value="InterPro"/>
</dbReference>